<dbReference type="GO" id="GO:0046872">
    <property type="term" value="F:metal ion binding"/>
    <property type="evidence" value="ECO:0007669"/>
    <property type="project" value="UniProtKB-KW"/>
</dbReference>
<proteinExistence type="inferred from homology"/>
<comment type="cofactor">
    <cofactor evidence="2">
        <name>Mg(2+)</name>
        <dbReference type="ChEBI" id="CHEBI:18420"/>
    </cofactor>
</comment>
<evidence type="ECO:0000313" key="3">
    <source>
        <dbReference type="EMBL" id="MBC2651529.1"/>
    </source>
</evidence>
<dbReference type="Gene3D" id="3.40.190.80">
    <property type="match status" value="1"/>
</dbReference>
<dbReference type="GO" id="GO:0007165">
    <property type="term" value="P:signal transduction"/>
    <property type="evidence" value="ECO:0007669"/>
    <property type="project" value="TreeGrafter"/>
</dbReference>
<dbReference type="PRINTS" id="PR00377">
    <property type="entry name" value="IMPHPHTASES"/>
</dbReference>
<evidence type="ECO:0000313" key="4">
    <source>
        <dbReference type="Proteomes" id="UP000520156"/>
    </source>
</evidence>
<keyword evidence="4" id="KW-1185">Reference proteome</keyword>
<feature type="binding site" evidence="2">
    <location>
        <position position="97"/>
    </location>
    <ligand>
        <name>Mg(2+)</name>
        <dbReference type="ChEBI" id="CHEBI:18420"/>
        <label>1</label>
        <note>catalytic</note>
    </ligand>
</feature>
<gene>
    <name evidence="3" type="ORF">H7F49_07425</name>
</gene>
<accession>A0A7X1KBR8</accession>
<feature type="binding site" evidence="2">
    <location>
        <position position="98"/>
    </location>
    <ligand>
        <name>Mg(2+)</name>
        <dbReference type="ChEBI" id="CHEBI:18420"/>
        <label>1</label>
        <note>catalytic</note>
    </ligand>
</feature>
<comment type="similarity">
    <text evidence="1">Belongs to the inositol monophosphatase superfamily.</text>
</comment>
<feature type="binding site" evidence="2">
    <location>
        <position position="218"/>
    </location>
    <ligand>
        <name>Mg(2+)</name>
        <dbReference type="ChEBI" id="CHEBI:18420"/>
        <label>1</label>
        <note>catalytic</note>
    </ligand>
</feature>
<dbReference type="Proteomes" id="UP000520156">
    <property type="component" value="Unassembled WGS sequence"/>
</dbReference>
<feature type="binding site" evidence="2">
    <location>
        <position position="73"/>
    </location>
    <ligand>
        <name>Mg(2+)</name>
        <dbReference type="ChEBI" id="CHEBI:18420"/>
        <label>1</label>
        <note>catalytic</note>
    </ligand>
</feature>
<dbReference type="SUPFAM" id="SSF56655">
    <property type="entry name" value="Carbohydrate phosphatase"/>
    <property type="match status" value="1"/>
</dbReference>
<name>A0A7X1KBR8_9SPHN</name>
<dbReference type="EMBL" id="JACLAU010000007">
    <property type="protein sequence ID" value="MBC2651529.1"/>
    <property type="molecule type" value="Genomic_DNA"/>
</dbReference>
<dbReference type="GO" id="GO:0006020">
    <property type="term" value="P:inositol metabolic process"/>
    <property type="evidence" value="ECO:0007669"/>
    <property type="project" value="TreeGrafter"/>
</dbReference>
<organism evidence="3 4">
    <name type="scientific">Novosphingobium aerophilum</name>
    <dbReference type="NCBI Taxonomy" id="2839843"/>
    <lineage>
        <taxon>Bacteria</taxon>
        <taxon>Pseudomonadati</taxon>
        <taxon>Pseudomonadota</taxon>
        <taxon>Alphaproteobacteria</taxon>
        <taxon>Sphingomonadales</taxon>
        <taxon>Sphingomonadaceae</taxon>
        <taxon>Novosphingobium</taxon>
    </lineage>
</organism>
<dbReference type="PANTHER" id="PTHR20854:SF4">
    <property type="entry name" value="INOSITOL-1-MONOPHOSPHATASE-RELATED"/>
    <property type="match status" value="1"/>
</dbReference>
<dbReference type="PANTHER" id="PTHR20854">
    <property type="entry name" value="INOSITOL MONOPHOSPHATASE"/>
    <property type="match status" value="1"/>
</dbReference>
<dbReference type="AlphaFoldDB" id="A0A7X1KBR8"/>
<dbReference type="Pfam" id="PF00459">
    <property type="entry name" value="Inositol_P"/>
    <property type="match status" value="1"/>
</dbReference>
<dbReference type="GO" id="GO:0008934">
    <property type="term" value="F:inositol monophosphate 1-phosphatase activity"/>
    <property type="evidence" value="ECO:0007669"/>
    <property type="project" value="TreeGrafter"/>
</dbReference>
<protein>
    <submittedName>
        <fullName evidence="3">Inositol monophosphatase</fullName>
    </submittedName>
</protein>
<reference evidence="3 4" key="1">
    <citation type="submission" date="2020-08" db="EMBL/GenBank/DDBJ databases">
        <title>The genome sequence of Novosphingobium flavum 4Y4.</title>
        <authorList>
            <person name="Liu Y."/>
        </authorList>
    </citation>
    <scope>NUCLEOTIDE SEQUENCE [LARGE SCALE GENOMIC DNA]</scope>
    <source>
        <strain evidence="3 4">4Y4</strain>
    </source>
</reference>
<evidence type="ECO:0000256" key="1">
    <source>
        <dbReference type="ARBA" id="ARBA00009759"/>
    </source>
</evidence>
<evidence type="ECO:0000256" key="2">
    <source>
        <dbReference type="PIRSR" id="PIRSR600760-2"/>
    </source>
</evidence>
<dbReference type="Gene3D" id="3.30.540.10">
    <property type="entry name" value="Fructose-1,6-Bisphosphatase, subunit A, domain 1"/>
    <property type="match status" value="1"/>
</dbReference>
<dbReference type="InterPro" id="IPR000760">
    <property type="entry name" value="Inositol_monophosphatase-like"/>
</dbReference>
<keyword evidence="2" id="KW-0479">Metal-binding</keyword>
<feature type="binding site" evidence="2">
    <location>
        <position position="95"/>
    </location>
    <ligand>
        <name>Mg(2+)</name>
        <dbReference type="ChEBI" id="CHEBI:18420"/>
        <label>1</label>
        <note>catalytic</note>
    </ligand>
</feature>
<keyword evidence="2" id="KW-0460">Magnesium</keyword>
<sequence>MTSALAARLREGVSLVLREAAEKIILPGRWRLLDDEIALKAPGEVVTGVDRESEAFIAERLCALHPEATVVGEEAVAVDPSLLDDLATKLCWIVDPLDGTANYAAGKVPFGIMIGLASAGEILGGWMLDPVTQRMCGAELGHGARIDGTPFLASGSGRDRPVAAVSRLFEDPLRRERVQAALAHCEVTDSPRCAADQYPRVALGIHDLTYFDRTISWDHAAGVVFLNECGGRAAHPDGTAYRVDRPRPGLLVATQPALWESVAKSVAAAI</sequence>
<comment type="caution">
    <text evidence="3">The sequence shown here is derived from an EMBL/GenBank/DDBJ whole genome shotgun (WGS) entry which is preliminary data.</text>
</comment>